<accession>A0ABP5PNA8</accession>
<feature type="transmembrane region" description="Helical" evidence="2">
    <location>
        <begin position="42"/>
        <end position="64"/>
    </location>
</feature>
<keyword evidence="4" id="KW-1185">Reference proteome</keyword>
<keyword evidence="2" id="KW-1133">Transmembrane helix</keyword>
<gene>
    <name evidence="3" type="ORF">GCM10009850_085290</name>
</gene>
<protein>
    <submittedName>
        <fullName evidence="3">Uncharacterized protein</fullName>
    </submittedName>
</protein>
<keyword evidence="2" id="KW-0472">Membrane</keyword>
<dbReference type="EMBL" id="BAAAQX010000030">
    <property type="protein sequence ID" value="GAA2213067.1"/>
    <property type="molecule type" value="Genomic_DNA"/>
</dbReference>
<organism evidence="3 4">
    <name type="scientific">Nonomuraea monospora</name>
    <dbReference type="NCBI Taxonomy" id="568818"/>
    <lineage>
        <taxon>Bacteria</taxon>
        <taxon>Bacillati</taxon>
        <taxon>Actinomycetota</taxon>
        <taxon>Actinomycetes</taxon>
        <taxon>Streptosporangiales</taxon>
        <taxon>Streptosporangiaceae</taxon>
        <taxon>Nonomuraea</taxon>
    </lineage>
</organism>
<keyword evidence="2" id="KW-0812">Transmembrane</keyword>
<evidence type="ECO:0000313" key="3">
    <source>
        <dbReference type="EMBL" id="GAA2213067.1"/>
    </source>
</evidence>
<comment type="caution">
    <text evidence="3">The sequence shown here is derived from an EMBL/GenBank/DDBJ whole genome shotgun (WGS) entry which is preliminary data.</text>
</comment>
<dbReference type="Proteomes" id="UP001499843">
    <property type="component" value="Unassembled WGS sequence"/>
</dbReference>
<reference evidence="4" key="1">
    <citation type="journal article" date="2019" name="Int. J. Syst. Evol. Microbiol.">
        <title>The Global Catalogue of Microorganisms (GCM) 10K type strain sequencing project: providing services to taxonomists for standard genome sequencing and annotation.</title>
        <authorList>
            <consortium name="The Broad Institute Genomics Platform"/>
            <consortium name="The Broad Institute Genome Sequencing Center for Infectious Disease"/>
            <person name="Wu L."/>
            <person name="Ma J."/>
        </authorList>
    </citation>
    <scope>NUCLEOTIDE SEQUENCE [LARGE SCALE GENOMIC DNA]</scope>
    <source>
        <strain evidence="4">JCM 16114</strain>
    </source>
</reference>
<proteinExistence type="predicted"/>
<evidence type="ECO:0000313" key="4">
    <source>
        <dbReference type="Proteomes" id="UP001499843"/>
    </source>
</evidence>
<name>A0ABP5PNA8_9ACTN</name>
<evidence type="ECO:0000256" key="1">
    <source>
        <dbReference type="SAM" id="Coils"/>
    </source>
</evidence>
<evidence type="ECO:0000256" key="2">
    <source>
        <dbReference type="SAM" id="Phobius"/>
    </source>
</evidence>
<sequence length="364" mass="39914">MITATRQSCPRDKSYLLRKVGLSFQAEGLNPRKGIDMWIRGTVRLIIVALLGIEITIIALASAASAATHPEGAPAQAWPVHGPGPSAAELLTGAFDMGPHPWAYEELMLLEMGDWPALDTRWPLAAVERAEVIRERRADDAAKSKVEQAERAVERAEQAVRDARGVDQAVRDARAARAIDRAVKRNERFAREAATKAVKSPVRTGVAQMPQARPRVAYKRAQVDLTRALPRKAAMRMSHATANGWLKSAGLRTKSTGNCVSKHMHHCTSLDRVRTGTIARAIELKQKSGCPIMVTGGTERGHAPGQFSHGNGYKLDISHNACIDRHITKNHDKAGVRSDGATIYKSKSGTTFFDESDHWDILFR</sequence>
<keyword evidence="1" id="KW-0175">Coiled coil</keyword>
<feature type="coiled-coil region" evidence="1">
    <location>
        <begin position="139"/>
        <end position="166"/>
    </location>
</feature>